<proteinExistence type="predicted"/>
<keyword evidence="1" id="KW-1133">Transmembrane helix</keyword>
<keyword evidence="1" id="KW-0812">Transmembrane</keyword>
<feature type="transmembrane region" description="Helical" evidence="1">
    <location>
        <begin position="62"/>
        <end position="82"/>
    </location>
</feature>
<accession>A0AAW5PMZ3</accession>
<reference evidence="3" key="1">
    <citation type="submission" date="2022-08" db="EMBL/GenBank/DDBJ databases">
        <title>Genomic analyses of the natural microbiome of Caenorhabditis elegans.</title>
        <authorList>
            <person name="Samuel B."/>
        </authorList>
    </citation>
    <scope>NUCLEOTIDE SEQUENCE</scope>
    <source>
        <strain evidence="3">BIGb0277</strain>
    </source>
</reference>
<dbReference type="Proteomes" id="UP001320691">
    <property type="component" value="Unassembled WGS sequence"/>
</dbReference>
<evidence type="ECO:0000259" key="2">
    <source>
        <dbReference type="Pfam" id="PF12762"/>
    </source>
</evidence>
<evidence type="ECO:0000313" key="3">
    <source>
        <dbReference type="EMBL" id="MCS4281106.1"/>
    </source>
</evidence>
<protein>
    <recommendedName>
        <fullName evidence="2">ISXO2-like transposase domain-containing protein</fullName>
    </recommendedName>
</protein>
<evidence type="ECO:0000313" key="4">
    <source>
        <dbReference type="Proteomes" id="UP001320691"/>
    </source>
</evidence>
<sequence length="98" mass="11300">MVIQASGRARCEQPNARWVNVVLSNLKRSLDGTYQAFKFCKYAHRYLAEAQWRFNRRFNRRFELAALVPCLLVAAARITPWAERALRNAPVFPAEASC</sequence>
<dbReference type="EMBL" id="JANUEK010000008">
    <property type="protein sequence ID" value="MCS4281106.1"/>
    <property type="molecule type" value="Genomic_DNA"/>
</dbReference>
<dbReference type="InterPro" id="IPR024445">
    <property type="entry name" value="Tnp_ISXO2-like"/>
</dbReference>
<comment type="caution">
    <text evidence="3">The sequence shown here is derived from an EMBL/GenBank/DDBJ whole genome shotgun (WGS) entry which is preliminary data.</text>
</comment>
<dbReference type="AlphaFoldDB" id="A0AAW5PMZ3"/>
<name>A0AAW5PMZ3_9GAMM</name>
<feature type="domain" description="ISXO2-like transposase" evidence="2">
    <location>
        <begin position="11"/>
        <end position="55"/>
    </location>
</feature>
<organism evidence="3 4">
    <name type="scientific">Stenotrophomonas rhizophila</name>
    <dbReference type="NCBI Taxonomy" id="216778"/>
    <lineage>
        <taxon>Bacteria</taxon>
        <taxon>Pseudomonadati</taxon>
        <taxon>Pseudomonadota</taxon>
        <taxon>Gammaproteobacteria</taxon>
        <taxon>Lysobacterales</taxon>
        <taxon>Lysobacteraceae</taxon>
        <taxon>Stenotrophomonas</taxon>
    </lineage>
</organism>
<gene>
    <name evidence="3" type="ORF">M2412_003122</name>
</gene>
<evidence type="ECO:0000256" key="1">
    <source>
        <dbReference type="SAM" id="Phobius"/>
    </source>
</evidence>
<keyword evidence="1" id="KW-0472">Membrane</keyword>
<dbReference type="Pfam" id="PF12762">
    <property type="entry name" value="DDE_Tnp_IS1595"/>
    <property type="match status" value="1"/>
</dbReference>